<evidence type="ECO:0000256" key="14">
    <source>
        <dbReference type="ARBA" id="ARBA00023012"/>
    </source>
</evidence>
<keyword evidence="15 19" id="KW-0472">Membrane</keyword>
<evidence type="ECO:0000313" key="25">
    <source>
        <dbReference type="Proteomes" id="UP000022611"/>
    </source>
</evidence>
<dbReference type="Pfam" id="PF00072">
    <property type="entry name" value="Response_reg"/>
    <property type="match status" value="1"/>
</dbReference>
<keyword evidence="12" id="KW-0067">ATP-binding</keyword>
<dbReference type="SUPFAM" id="SSF55874">
    <property type="entry name" value="ATPase domain of HSP90 chaperone/DNA topoisomerase II/histidine kinase"/>
    <property type="match status" value="1"/>
</dbReference>
<dbReference type="CDD" id="cd00088">
    <property type="entry name" value="HPT"/>
    <property type="match status" value="1"/>
</dbReference>
<keyword evidence="8 19" id="KW-0812">Transmembrane</keyword>
<evidence type="ECO:0000256" key="9">
    <source>
        <dbReference type="ARBA" id="ARBA00022729"/>
    </source>
</evidence>
<evidence type="ECO:0000256" key="18">
    <source>
        <dbReference type="SAM" id="Coils"/>
    </source>
</evidence>
<dbReference type="SUPFAM" id="SSF53850">
    <property type="entry name" value="Periplasmic binding protein-like II"/>
    <property type="match status" value="2"/>
</dbReference>
<keyword evidence="13 19" id="KW-1133">Transmembrane helix</keyword>
<dbReference type="eggNOG" id="COG2205">
    <property type="taxonomic scope" value="Bacteria"/>
</dbReference>
<dbReference type="FunFam" id="3.30.565.10:FF:000010">
    <property type="entry name" value="Sensor histidine kinase RcsC"/>
    <property type="match status" value="1"/>
</dbReference>
<dbReference type="Gene3D" id="3.40.50.2300">
    <property type="match status" value="1"/>
</dbReference>
<dbReference type="InterPro" id="IPR049870">
    <property type="entry name" value="BvgS-like_periplasmic1"/>
</dbReference>
<evidence type="ECO:0000256" key="7">
    <source>
        <dbReference type="ARBA" id="ARBA00022679"/>
    </source>
</evidence>
<dbReference type="SMART" id="SM00062">
    <property type="entry name" value="PBPb"/>
    <property type="match status" value="2"/>
</dbReference>
<keyword evidence="9 20" id="KW-0732">Signal</keyword>
<dbReference type="GO" id="GO:0009927">
    <property type="term" value="F:histidine phosphotransfer kinase activity"/>
    <property type="evidence" value="ECO:0007669"/>
    <property type="project" value="TreeGrafter"/>
</dbReference>
<dbReference type="Gene3D" id="3.30.565.10">
    <property type="entry name" value="Histidine kinase-like ATPase, C-terminal domain"/>
    <property type="match status" value="1"/>
</dbReference>
<dbReference type="CDD" id="cd16922">
    <property type="entry name" value="HATPase_EvgS-ArcB-TorS-like"/>
    <property type="match status" value="1"/>
</dbReference>
<dbReference type="Proteomes" id="UP000022611">
    <property type="component" value="Unassembled WGS sequence"/>
</dbReference>
<dbReference type="CDD" id="cd00082">
    <property type="entry name" value="HisKA"/>
    <property type="match status" value="1"/>
</dbReference>
<dbReference type="Pfam" id="PF02518">
    <property type="entry name" value="HATPase_c"/>
    <property type="match status" value="1"/>
</dbReference>
<evidence type="ECO:0000256" key="3">
    <source>
        <dbReference type="ARBA" id="ARBA00012438"/>
    </source>
</evidence>
<accession>A0A010SNG4</accession>
<organism evidence="24 25">
    <name type="scientific">Pseudomonas fluorescens HK44</name>
    <dbReference type="NCBI Taxonomy" id="1042209"/>
    <lineage>
        <taxon>Bacteria</taxon>
        <taxon>Pseudomonadati</taxon>
        <taxon>Pseudomonadota</taxon>
        <taxon>Gammaproteobacteria</taxon>
        <taxon>Pseudomonadales</taxon>
        <taxon>Pseudomonadaceae</taxon>
        <taxon>Pseudomonas</taxon>
    </lineage>
</organism>
<evidence type="ECO:0000259" key="23">
    <source>
        <dbReference type="PROSITE" id="PS50894"/>
    </source>
</evidence>
<dbReference type="Gene3D" id="3.40.190.10">
    <property type="entry name" value="Periplasmic binding protein-like II"/>
    <property type="match status" value="4"/>
</dbReference>
<dbReference type="InterPro" id="IPR008207">
    <property type="entry name" value="Sig_transdc_His_kin_Hpt_dom"/>
</dbReference>
<dbReference type="InterPro" id="IPR036097">
    <property type="entry name" value="HisK_dim/P_sf"/>
</dbReference>
<dbReference type="eggNOG" id="COG0834">
    <property type="taxonomic scope" value="Bacteria"/>
</dbReference>
<dbReference type="PANTHER" id="PTHR43047:SF72">
    <property type="entry name" value="OSMOSENSING HISTIDINE PROTEIN KINASE SLN1"/>
    <property type="match status" value="1"/>
</dbReference>
<dbReference type="RefSeq" id="WP_024264838.1">
    <property type="nucleotide sequence ID" value="NZ_AFOY02000010.1"/>
</dbReference>
<feature type="modified residue" description="4-aspartylphosphate" evidence="17">
    <location>
        <position position="887"/>
    </location>
</feature>
<sequence>MHMRLHAWLVVSMLLSPWYTADTFAQESESLHLLGRSTVEGYRVALAPADWRWLRETGRLRLGASAPDYPPFESTINDYDFEGITADFADLLAQLLRIKVEVTRYDSREAVINALKQGKIDLLGTANDFEAADPQLLMSRAYAEDTPVLVAKVGDNARLTADLSGLRVAMLDHYLRPEAVEAVYPEARLTLYPSTLSAIGAVAFGRADVYLGDSISARYLISNNYLNNVQSAQFSRMEVNTFGFSMSAENTRLQRIINAALAVIPEQERMTILRRWNSGSSFSNPQRVQLSASEQRWLDQNPRVRVGVIGHFEPLSFYDKEGRFSGLSAEVLDRVSLLTGLKFEPLRSESLNEQLDQLNKAKVDMLAVMTPSIERQTELRFTRPYRISPFVLVSAVGAGAPKTLDDLPGKRLAIVRGNALHEFIQTNAPGVRFVEVEGPAQAMAMVASGAADAALNSLISARYMIARHYRNTLEVSSTVGNQPAHVSFATQRGALELYSILNKALLSIPPEEMDELANRWRNELPMDDSYWSRHRTSILQGFLAAGLLLLLALCWIAYQRNLIRKRQQLLQQVQQARDAADDANRAKTTFLATLSHEIRTPMNAVIGMLELAMLRAEEGVSDRFAIEVAWNAAQQLLELIGDILDIARIESGHLSLTPERANLMVLVGSVSKVFEGLARQKNLLWQVELDARSDRDMLIDPMRFKQIVSNLLSNAIKFTRTGQISLTLRIEPAAVHGYLAISLRIEDSGIGISELDQQRLFSPFVQAGNSPQDGRSGSGLGLLISRSLCEMMGGQLQLSSKLGTGTRIDVSLDVLALQPLAAPPTVETAPPERGHSLNILVVDDYPANRLLLLQQLSRLGHRVCDAKDGEQGLECWREHTFDVVITDCNMPNLSGYELATAIRDEERAGGHTPCLILGFTANAQPEEKIRCMEAGMDDCLFKPIGLKDLSARLAGVTPDTSTLQPLETLLASAVEIDLSSLEQLAGPDRSQINKLLAELAASNAEDLMRLQDFYRQGNHMGLRDLAHRIKGGAQMVKARRLVRCCEQLEVACDNRDQTLLNQAVQALQDAMERLAMHLEQH</sequence>
<dbReference type="InterPro" id="IPR001638">
    <property type="entry name" value="Solute-binding_3/MltF_N"/>
</dbReference>
<gene>
    <name evidence="24" type="ORF">HK44_000300</name>
</gene>
<dbReference type="SUPFAM" id="SSF47226">
    <property type="entry name" value="Histidine-containing phosphotransfer domain, HPT domain"/>
    <property type="match status" value="1"/>
</dbReference>
<dbReference type="InterPro" id="IPR036890">
    <property type="entry name" value="HATPase_C_sf"/>
</dbReference>
<keyword evidence="4" id="KW-1003">Cell membrane</keyword>
<dbReference type="InterPro" id="IPR003661">
    <property type="entry name" value="HisK_dim/P_dom"/>
</dbReference>
<protein>
    <recommendedName>
        <fullName evidence="3">histidine kinase</fullName>
        <ecNumber evidence="3">2.7.13.3</ecNumber>
    </recommendedName>
</protein>
<evidence type="ECO:0000256" key="2">
    <source>
        <dbReference type="ARBA" id="ARBA00004429"/>
    </source>
</evidence>
<feature type="modified residue" description="Phosphohistidine" evidence="16">
    <location>
        <position position="1027"/>
    </location>
</feature>
<dbReference type="SMART" id="SM00388">
    <property type="entry name" value="HisKA"/>
    <property type="match status" value="1"/>
</dbReference>
<evidence type="ECO:0000313" key="24">
    <source>
        <dbReference type="EMBL" id="EXF94440.1"/>
    </source>
</evidence>
<dbReference type="CDD" id="cd17546">
    <property type="entry name" value="REC_hyHK_CKI1_RcsC-like"/>
    <property type="match status" value="1"/>
</dbReference>
<feature type="signal peptide" evidence="20">
    <location>
        <begin position="1"/>
        <end position="21"/>
    </location>
</feature>
<dbReference type="Pfam" id="PF00497">
    <property type="entry name" value="SBP_bac_3"/>
    <property type="match status" value="2"/>
</dbReference>
<keyword evidence="6 17" id="KW-0597">Phosphoprotein</keyword>
<keyword evidence="5" id="KW-0997">Cell inner membrane</keyword>
<feature type="domain" description="Histidine kinase" evidence="21">
    <location>
        <begin position="593"/>
        <end position="816"/>
    </location>
</feature>
<dbReference type="SMART" id="SM00387">
    <property type="entry name" value="HATPase_c"/>
    <property type="match status" value="1"/>
</dbReference>
<dbReference type="EMBL" id="AFOY02000010">
    <property type="protein sequence ID" value="EXF94440.1"/>
    <property type="molecule type" value="Genomic_DNA"/>
</dbReference>
<dbReference type="InterPro" id="IPR049871">
    <property type="entry name" value="BvgS-like_periplasmic2"/>
</dbReference>
<dbReference type="OrthoDB" id="9797243at2"/>
<comment type="caution">
    <text evidence="24">The sequence shown here is derived from an EMBL/GenBank/DDBJ whole genome shotgun (WGS) entry which is preliminary data.</text>
</comment>
<feature type="coiled-coil region" evidence="18">
    <location>
        <begin position="559"/>
        <end position="586"/>
    </location>
</feature>
<dbReference type="Gene3D" id="1.20.120.160">
    <property type="entry name" value="HPT domain"/>
    <property type="match status" value="1"/>
</dbReference>
<evidence type="ECO:0000256" key="1">
    <source>
        <dbReference type="ARBA" id="ARBA00000085"/>
    </source>
</evidence>
<evidence type="ECO:0000256" key="16">
    <source>
        <dbReference type="PROSITE-ProRule" id="PRU00110"/>
    </source>
</evidence>
<keyword evidence="18" id="KW-0175">Coiled coil</keyword>
<evidence type="ECO:0000256" key="13">
    <source>
        <dbReference type="ARBA" id="ARBA00022989"/>
    </source>
</evidence>
<evidence type="ECO:0000259" key="22">
    <source>
        <dbReference type="PROSITE" id="PS50110"/>
    </source>
</evidence>
<dbReference type="InterPro" id="IPR036641">
    <property type="entry name" value="HPT_dom_sf"/>
</dbReference>
<dbReference type="Pfam" id="PF00512">
    <property type="entry name" value="HisKA"/>
    <property type="match status" value="1"/>
</dbReference>
<dbReference type="InterPro" id="IPR005467">
    <property type="entry name" value="His_kinase_dom"/>
</dbReference>
<dbReference type="PANTHER" id="PTHR43047">
    <property type="entry name" value="TWO-COMPONENT HISTIDINE PROTEIN KINASE"/>
    <property type="match status" value="1"/>
</dbReference>
<evidence type="ECO:0000256" key="20">
    <source>
        <dbReference type="SAM" id="SignalP"/>
    </source>
</evidence>
<dbReference type="InterPro" id="IPR011006">
    <property type="entry name" value="CheY-like_superfamily"/>
</dbReference>
<dbReference type="PROSITE" id="PS50894">
    <property type="entry name" value="HPT"/>
    <property type="match status" value="1"/>
</dbReference>
<evidence type="ECO:0000256" key="19">
    <source>
        <dbReference type="SAM" id="Phobius"/>
    </source>
</evidence>
<comment type="catalytic activity">
    <reaction evidence="1">
        <text>ATP + protein L-histidine = ADP + protein N-phospho-L-histidine.</text>
        <dbReference type="EC" id="2.7.13.3"/>
    </reaction>
</comment>
<dbReference type="Pfam" id="PF01627">
    <property type="entry name" value="Hpt"/>
    <property type="match status" value="1"/>
</dbReference>
<comment type="subcellular location">
    <subcellularLocation>
        <location evidence="2">Cell inner membrane</location>
        <topology evidence="2">Multi-pass membrane protein</topology>
    </subcellularLocation>
</comment>
<evidence type="ECO:0000256" key="11">
    <source>
        <dbReference type="ARBA" id="ARBA00022777"/>
    </source>
</evidence>
<evidence type="ECO:0000256" key="8">
    <source>
        <dbReference type="ARBA" id="ARBA00022692"/>
    </source>
</evidence>
<dbReference type="CDD" id="cd13705">
    <property type="entry name" value="PBP2_BvgS_D1"/>
    <property type="match status" value="1"/>
</dbReference>
<evidence type="ECO:0000259" key="21">
    <source>
        <dbReference type="PROSITE" id="PS50109"/>
    </source>
</evidence>
<dbReference type="EC" id="2.7.13.3" evidence="3"/>
<dbReference type="AlphaFoldDB" id="A0A010SNG4"/>
<evidence type="ECO:0000256" key="15">
    <source>
        <dbReference type="ARBA" id="ARBA00023136"/>
    </source>
</evidence>
<dbReference type="SUPFAM" id="SSF52172">
    <property type="entry name" value="CheY-like"/>
    <property type="match status" value="1"/>
</dbReference>
<feature type="domain" description="Response regulatory" evidence="22">
    <location>
        <begin position="838"/>
        <end position="957"/>
    </location>
</feature>
<dbReference type="PROSITE" id="PS50110">
    <property type="entry name" value="RESPONSE_REGULATORY"/>
    <property type="match status" value="1"/>
</dbReference>
<evidence type="ECO:0000256" key="17">
    <source>
        <dbReference type="PROSITE-ProRule" id="PRU00169"/>
    </source>
</evidence>
<dbReference type="eggNOG" id="COG0784">
    <property type="taxonomic scope" value="Bacteria"/>
</dbReference>
<dbReference type="InterPro" id="IPR001789">
    <property type="entry name" value="Sig_transdc_resp-reg_receiver"/>
</dbReference>
<reference evidence="24 25" key="1">
    <citation type="journal article" date="2011" name="J. Bacteriol.">
        <title>Draft genome sequence of the polycyclic aromatic hydrocarbon-degrading, genetically engineered bioluminescent bioreporter Pseudomonas fluorescens HK44.</title>
        <authorList>
            <person name="Chauhan A."/>
            <person name="Layton A.C."/>
            <person name="Williams D.E."/>
            <person name="Smartt A.E."/>
            <person name="Ripp S."/>
            <person name="Karpinets T.V."/>
            <person name="Brown S.D."/>
            <person name="Sayler G.S."/>
        </authorList>
    </citation>
    <scope>NUCLEOTIDE SEQUENCE [LARGE SCALE GENOMIC DNA]</scope>
    <source>
        <strain evidence="24 25">HK44</strain>
    </source>
</reference>
<dbReference type="InterPro" id="IPR003594">
    <property type="entry name" value="HATPase_dom"/>
</dbReference>
<evidence type="ECO:0000256" key="6">
    <source>
        <dbReference type="ARBA" id="ARBA00022553"/>
    </source>
</evidence>
<keyword evidence="11 24" id="KW-0418">Kinase</keyword>
<dbReference type="CDD" id="cd13707">
    <property type="entry name" value="PBP2_BvgS_D2"/>
    <property type="match status" value="1"/>
</dbReference>
<dbReference type="SUPFAM" id="SSF47384">
    <property type="entry name" value="Homodimeric domain of signal transducing histidine kinase"/>
    <property type="match status" value="1"/>
</dbReference>
<dbReference type="InterPro" id="IPR004358">
    <property type="entry name" value="Sig_transdc_His_kin-like_C"/>
</dbReference>
<feature type="transmembrane region" description="Helical" evidence="19">
    <location>
        <begin position="538"/>
        <end position="558"/>
    </location>
</feature>
<name>A0A010SNG4_PSEFL</name>
<proteinExistence type="predicted"/>
<dbReference type="PRINTS" id="PR00344">
    <property type="entry name" value="BCTRLSENSOR"/>
</dbReference>
<dbReference type="HOGENOM" id="CLU_000445_37_3_6"/>
<dbReference type="GO" id="GO:0000155">
    <property type="term" value="F:phosphorelay sensor kinase activity"/>
    <property type="evidence" value="ECO:0007669"/>
    <property type="project" value="InterPro"/>
</dbReference>
<keyword evidence="14" id="KW-0902">Two-component regulatory system</keyword>
<evidence type="ECO:0000256" key="5">
    <source>
        <dbReference type="ARBA" id="ARBA00022519"/>
    </source>
</evidence>
<dbReference type="GO" id="GO:0005524">
    <property type="term" value="F:ATP binding"/>
    <property type="evidence" value="ECO:0007669"/>
    <property type="project" value="UniProtKB-KW"/>
</dbReference>
<keyword evidence="10" id="KW-0547">Nucleotide-binding</keyword>
<keyword evidence="7" id="KW-0808">Transferase</keyword>
<dbReference type="Gene3D" id="1.10.287.130">
    <property type="match status" value="1"/>
</dbReference>
<evidence type="ECO:0000256" key="10">
    <source>
        <dbReference type="ARBA" id="ARBA00022741"/>
    </source>
</evidence>
<feature type="domain" description="HPt" evidence="23">
    <location>
        <begin position="988"/>
        <end position="1081"/>
    </location>
</feature>
<dbReference type="PROSITE" id="PS50109">
    <property type="entry name" value="HIS_KIN"/>
    <property type="match status" value="1"/>
</dbReference>
<evidence type="ECO:0000256" key="4">
    <source>
        <dbReference type="ARBA" id="ARBA00022475"/>
    </source>
</evidence>
<dbReference type="GO" id="GO:0005886">
    <property type="term" value="C:plasma membrane"/>
    <property type="evidence" value="ECO:0007669"/>
    <property type="project" value="UniProtKB-SubCell"/>
</dbReference>
<dbReference type="SMART" id="SM00448">
    <property type="entry name" value="REC"/>
    <property type="match status" value="1"/>
</dbReference>
<dbReference type="PATRIC" id="fig|1042209.11.peg.2398"/>
<evidence type="ECO:0000256" key="12">
    <source>
        <dbReference type="ARBA" id="ARBA00022840"/>
    </source>
</evidence>
<feature type="chain" id="PRO_5001456702" description="histidine kinase" evidence="20">
    <location>
        <begin position="22"/>
        <end position="1081"/>
    </location>
</feature>